<dbReference type="InterPro" id="IPR027417">
    <property type="entry name" value="P-loop_NTPase"/>
</dbReference>
<dbReference type="PANTHER" id="PTHR41259">
    <property type="entry name" value="DOUBLE-STRAND BREAK REPAIR RAD50 ATPASE, PUTATIVE-RELATED"/>
    <property type="match status" value="1"/>
</dbReference>
<dbReference type="OrthoDB" id="3237462at2"/>
<sequence length="491" mass="53758">MRLESLTARNFRGIDSQEVTFGDGITIVSGFNEAGKTSLIEAFDHLIEHKATSNNGKVRSVQPVGKDVGPEVEAVFTVGPHKVRYFKRWLKSKTTELTFLEGPRRGQSETGDAAHNVLTDLWEGMDTTLWKASRLMQATALEVSPLSSSSSLQKALSVQAGEVIDDTSSTPVRTRVSEIVDEFYTKGRAEGKLLKDARKRVQEAQNDVTDSTSALEALETDIAALTALEEEINQRTGDLKLEHERLAPLEEQVTVAHAAKATIKESEKTVASAQKDVDSAQASLDARSLLIASAKEAEDELAALKEKRDRAREDAAPLEKEISDLAARAKEEREKHRVVSDLLAQANRFDRSKRAREDIKAMEALLTKYEVLTSEIAQVTAGLSPIDPKTVEKVTDLEREIEIAETVAKAGAAQISMVALAGDRHVLLDGEDISLGESPTTFPFSPMSRSKCPGSFDSLSPRTPHPPKRSRALRRNGTSLSTCWQTMAQSQ</sequence>
<dbReference type="RefSeq" id="WP_126702763.1">
    <property type="nucleotide sequence ID" value="NZ_CP034593.1"/>
</dbReference>
<evidence type="ECO:0000313" key="4">
    <source>
        <dbReference type="EMBL" id="AZQ75953.1"/>
    </source>
</evidence>
<dbReference type="SUPFAM" id="SSF52540">
    <property type="entry name" value="P-loop containing nucleoside triphosphate hydrolases"/>
    <property type="match status" value="1"/>
</dbReference>
<organism evidence="4 5">
    <name type="scientific">Flaviflexus ciconiae</name>
    <dbReference type="NCBI Taxonomy" id="2496867"/>
    <lineage>
        <taxon>Bacteria</taxon>
        <taxon>Bacillati</taxon>
        <taxon>Actinomycetota</taxon>
        <taxon>Actinomycetes</taxon>
        <taxon>Actinomycetales</taxon>
        <taxon>Actinomycetaceae</taxon>
        <taxon>Flaviflexus</taxon>
    </lineage>
</organism>
<dbReference type="Gene3D" id="3.40.50.300">
    <property type="entry name" value="P-loop containing nucleotide triphosphate hydrolases"/>
    <property type="match status" value="1"/>
</dbReference>
<dbReference type="PANTHER" id="PTHR41259:SF1">
    <property type="entry name" value="DOUBLE-STRAND BREAK REPAIR RAD50 ATPASE, PUTATIVE-RELATED"/>
    <property type="match status" value="1"/>
</dbReference>
<dbReference type="EMBL" id="CP034593">
    <property type="protein sequence ID" value="AZQ75953.1"/>
    <property type="molecule type" value="Genomic_DNA"/>
</dbReference>
<dbReference type="Pfam" id="PF13175">
    <property type="entry name" value="AAA_15"/>
    <property type="match status" value="1"/>
</dbReference>
<evidence type="ECO:0000259" key="3">
    <source>
        <dbReference type="Pfam" id="PF13175"/>
    </source>
</evidence>
<keyword evidence="5" id="KW-1185">Reference proteome</keyword>
<keyword evidence="1" id="KW-0175">Coiled coil</keyword>
<feature type="coiled-coil region" evidence="1">
    <location>
        <begin position="194"/>
        <end position="335"/>
    </location>
</feature>
<protein>
    <recommendedName>
        <fullName evidence="3">Endonuclease GajA/Old nuclease/RecF-like AAA domain-containing protein</fullName>
    </recommendedName>
</protein>
<dbReference type="Proteomes" id="UP000280344">
    <property type="component" value="Chromosome"/>
</dbReference>
<evidence type="ECO:0000313" key="5">
    <source>
        <dbReference type="Proteomes" id="UP000280344"/>
    </source>
</evidence>
<accession>A0A3S9PUC7</accession>
<proteinExistence type="predicted"/>
<dbReference type="AlphaFoldDB" id="A0A3S9PUC7"/>
<feature type="compositionally biased region" description="Polar residues" evidence="2">
    <location>
        <begin position="476"/>
        <end position="491"/>
    </location>
</feature>
<gene>
    <name evidence="4" type="ORF">EJ997_00065</name>
</gene>
<evidence type="ECO:0000256" key="1">
    <source>
        <dbReference type="SAM" id="Coils"/>
    </source>
</evidence>
<feature type="domain" description="Endonuclease GajA/Old nuclease/RecF-like AAA" evidence="3">
    <location>
        <begin position="1"/>
        <end position="345"/>
    </location>
</feature>
<reference evidence="4 5" key="1">
    <citation type="submission" date="2018-12" db="EMBL/GenBank/DDBJ databases">
        <title>Complete genome sequence of Flaviflexus sp. H23T48.</title>
        <authorList>
            <person name="Bae J.-W."/>
            <person name="Lee J.-Y."/>
        </authorList>
    </citation>
    <scope>NUCLEOTIDE SEQUENCE [LARGE SCALE GENOMIC DNA]</scope>
    <source>
        <strain evidence="4 5">H23T48</strain>
    </source>
</reference>
<name>A0A3S9PUC7_9ACTO</name>
<evidence type="ECO:0000256" key="2">
    <source>
        <dbReference type="SAM" id="MobiDB-lite"/>
    </source>
</evidence>
<dbReference type="InterPro" id="IPR041685">
    <property type="entry name" value="AAA_GajA/Old/RecF-like"/>
</dbReference>
<dbReference type="KEGG" id="flh:EJ997_00065"/>
<feature type="compositionally biased region" description="Basic residues" evidence="2">
    <location>
        <begin position="465"/>
        <end position="474"/>
    </location>
</feature>
<feature type="region of interest" description="Disordered" evidence="2">
    <location>
        <begin position="439"/>
        <end position="491"/>
    </location>
</feature>